<protein>
    <submittedName>
        <fullName evidence="1">Uncharacterized protein</fullName>
    </submittedName>
</protein>
<dbReference type="Proteomes" id="UP000887159">
    <property type="component" value="Unassembled WGS sequence"/>
</dbReference>
<name>A0A8X6VSS9_TRICX</name>
<sequence>MKKKVGGSYIRYAVSRYLVPEFPERPKNWLHFPTSERLIGLDCCLVRLFVVYECK</sequence>
<dbReference type="EMBL" id="BMAU01021355">
    <property type="protein sequence ID" value="GFY20315.1"/>
    <property type="molecule type" value="Genomic_DNA"/>
</dbReference>
<comment type="caution">
    <text evidence="1">The sequence shown here is derived from an EMBL/GenBank/DDBJ whole genome shotgun (WGS) entry which is preliminary data.</text>
</comment>
<evidence type="ECO:0000313" key="1">
    <source>
        <dbReference type="EMBL" id="GFY20315.1"/>
    </source>
</evidence>
<organism evidence="1 2">
    <name type="scientific">Trichonephila clavipes</name>
    <name type="common">Golden silk orbweaver</name>
    <name type="synonym">Nephila clavipes</name>
    <dbReference type="NCBI Taxonomy" id="2585209"/>
    <lineage>
        <taxon>Eukaryota</taxon>
        <taxon>Metazoa</taxon>
        <taxon>Ecdysozoa</taxon>
        <taxon>Arthropoda</taxon>
        <taxon>Chelicerata</taxon>
        <taxon>Arachnida</taxon>
        <taxon>Araneae</taxon>
        <taxon>Araneomorphae</taxon>
        <taxon>Entelegynae</taxon>
        <taxon>Araneoidea</taxon>
        <taxon>Nephilidae</taxon>
        <taxon>Trichonephila</taxon>
    </lineage>
</organism>
<proteinExistence type="predicted"/>
<accession>A0A8X6VSS9</accession>
<evidence type="ECO:0000313" key="2">
    <source>
        <dbReference type="Proteomes" id="UP000887159"/>
    </source>
</evidence>
<reference evidence="1" key="1">
    <citation type="submission" date="2020-08" db="EMBL/GenBank/DDBJ databases">
        <title>Multicomponent nature underlies the extraordinary mechanical properties of spider dragline silk.</title>
        <authorList>
            <person name="Kono N."/>
            <person name="Nakamura H."/>
            <person name="Mori M."/>
            <person name="Yoshida Y."/>
            <person name="Ohtoshi R."/>
            <person name="Malay A.D."/>
            <person name="Moran D.A.P."/>
            <person name="Tomita M."/>
            <person name="Numata K."/>
            <person name="Arakawa K."/>
        </authorList>
    </citation>
    <scope>NUCLEOTIDE SEQUENCE</scope>
</reference>
<keyword evidence="2" id="KW-1185">Reference proteome</keyword>
<gene>
    <name evidence="1" type="ORF">TNCV_209471</name>
</gene>
<dbReference type="AlphaFoldDB" id="A0A8X6VSS9"/>